<evidence type="ECO:0000313" key="2">
    <source>
        <dbReference type="Proteomes" id="UP000805193"/>
    </source>
</evidence>
<reference evidence="1 2" key="1">
    <citation type="journal article" date="2020" name="Cell">
        <title>Large-Scale Comparative Analyses of Tick Genomes Elucidate Their Genetic Diversity and Vector Capacities.</title>
        <authorList>
            <consortium name="Tick Genome and Microbiome Consortium (TIGMIC)"/>
            <person name="Jia N."/>
            <person name="Wang J."/>
            <person name="Shi W."/>
            <person name="Du L."/>
            <person name="Sun Y."/>
            <person name="Zhan W."/>
            <person name="Jiang J.F."/>
            <person name="Wang Q."/>
            <person name="Zhang B."/>
            <person name="Ji P."/>
            <person name="Bell-Sakyi L."/>
            <person name="Cui X.M."/>
            <person name="Yuan T.T."/>
            <person name="Jiang B.G."/>
            <person name="Yang W.F."/>
            <person name="Lam T.T."/>
            <person name="Chang Q.C."/>
            <person name="Ding S.J."/>
            <person name="Wang X.J."/>
            <person name="Zhu J.G."/>
            <person name="Ruan X.D."/>
            <person name="Zhao L."/>
            <person name="Wei J.T."/>
            <person name="Ye R.Z."/>
            <person name="Que T.C."/>
            <person name="Du C.H."/>
            <person name="Zhou Y.H."/>
            <person name="Cheng J.X."/>
            <person name="Dai P.F."/>
            <person name="Guo W.B."/>
            <person name="Han X.H."/>
            <person name="Huang E.J."/>
            <person name="Li L.F."/>
            <person name="Wei W."/>
            <person name="Gao Y.C."/>
            <person name="Liu J.Z."/>
            <person name="Shao H.Z."/>
            <person name="Wang X."/>
            <person name="Wang C.C."/>
            <person name="Yang T.C."/>
            <person name="Huo Q.B."/>
            <person name="Li W."/>
            <person name="Chen H.Y."/>
            <person name="Chen S.E."/>
            <person name="Zhou L.G."/>
            <person name="Ni X.B."/>
            <person name="Tian J.H."/>
            <person name="Sheng Y."/>
            <person name="Liu T."/>
            <person name="Pan Y.S."/>
            <person name="Xia L.Y."/>
            <person name="Li J."/>
            <person name="Zhao F."/>
            <person name="Cao W.C."/>
        </authorList>
    </citation>
    <scope>NUCLEOTIDE SEQUENCE [LARGE SCALE GENOMIC DNA]</scope>
    <source>
        <strain evidence="1">Iper-2018</strain>
    </source>
</reference>
<organism evidence="1 2">
    <name type="scientific">Ixodes persulcatus</name>
    <name type="common">Taiga tick</name>
    <dbReference type="NCBI Taxonomy" id="34615"/>
    <lineage>
        <taxon>Eukaryota</taxon>
        <taxon>Metazoa</taxon>
        <taxon>Ecdysozoa</taxon>
        <taxon>Arthropoda</taxon>
        <taxon>Chelicerata</taxon>
        <taxon>Arachnida</taxon>
        <taxon>Acari</taxon>
        <taxon>Parasitiformes</taxon>
        <taxon>Ixodida</taxon>
        <taxon>Ixodoidea</taxon>
        <taxon>Ixodidae</taxon>
        <taxon>Ixodinae</taxon>
        <taxon>Ixodes</taxon>
    </lineage>
</organism>
<dbReference type="EMBL" id="JABSTQ010009403">
    <property type="protein sequence ID" value="KAG0429547.1"/>
    <property type="molecule type" value="Genomic_DNA"/>
</dbReference>
<name>A0AC60Q7B0_IXOPE</name>
<gene>
    <name evidence="1" type="ORF">HPB47_023562</name>
</gene>
<sequence>MRNLILKRVRRNKNACTEDVRKFALTLHFYSAKAYSFLRKHVKLPHPSTLRKWAAVVEARPGFTQQSFDKVAQEAQKEPLFLSLMIDEMGIKRQTDWDSKELVGHCDLGHSIIRNDCVTFAKHALVFLAVVVNRNWKILLGYALIDGLDGNTRANLVRKYIIKLKDAGSKYISMTCDGTN</sequence>
<proteinExistence type="predicted"/>
<dbReference type="Proteomes" id="UP000805193">
    <property type="component" value="Unassembled WGS sequence"/>
</dbReference>
<keyword evidence="2" id="KW-1185">Reference proteome</keyword>
<comment type="caution">
    <text evidence="1">The sequence shown here is derived from an EMBL/GenBank/DDBJ whole genome shotgun (WGS) entry which is preliminary data.</text>
</comment>
<evidence type="ECO:0000313" key="1">
    <source>
        <dbReference type="EMBL" id="KAG0429547.1"/>
    </source>
</evidence>
<accession>A0AC60Q7B0</accession>
<protein>
    <submittedName>
        <fullName evidence="1">Uncharacterized protein</fullName>
    </submittedName>
</protein>